<organism evidence="1">
    <name type="scientific">Anguilla anguilla</name>
    <name type="common">European freshwater eel</name>
    <name type="synonym">Muraena anguilla</name>
    <dbReference type="NCBI Taxonomy" id="7936"/>
    <lineage>
        <taxon>Eukaryota</taxon>
        <taxon>Metazoa</taxon>
        <taxon>Chordata</taxon>
        <taxon>Craniata</taxon>
        <taxon>Vertebrata</taxon>
        <taxon>Euteleostomi</taxon>
        <taxon>Actinopterygii</taxon>
        <taxon>Neopterygii</taxon>
        <taxon>Teleostei</taxon>
        <taxon>Anguilliformes</taxon>
        <taxon>Anguillidae</taxon>
        <taxon>Anguilla</taxon>
    </lineage>
</organism>
<accession>A0A0E9RNX4</accession>
<dbReference type="EMBL" id="GBXM01078055">
    <property type="protein sequence ID" value="JAH30522.1"/>
    <property type="molecule type" value="Transcribed_RNA"/>
</dbReference>
<name>A0A0E9RNX4_ANGAN</name>
<reference evidence="1" key="1">
    <citation type="submission" date="2014-11" db="EMBL/GenBank/DDBJ databases">
        <authorList>
            <person name="Amaro Gonzalez C."/>
        </authorList>
    </citation>
    <scope>NUCLEOTIDE SEQUENCE</scope>
</reference>
<evidence type="ECO:0000313" key="1">
    <source>
        <dbReference type="EMBL" id="JAH30522.1"/>
    </source>
</evidence>
<sequence>MYPQTMLTKNVHNFVLQV</sequence>
<proteinExistence type="predicted"/>
<protein>
    <submittedName>
        <fullName evidence="1">Uncharacterized protein</fullName>
    </submittedName>
</protein>
<dbReference type="AlphaFoldDB" id="A0A0E9RNX4"/>
<reference evidence="1" key="2">
    <citation type="journal article" date="2015" name="Fish Shellfish Immunol.">
        <title>Early steps in the European eel (Anguilla anguilla)-Vibrio vulnificus interaction in the gills: Role of the RtxA13 toxin.</title>
        <authorList>
            <person name="Callol A."/>
            <person name="Pajuelo D."/>
            <person name="Ebbesson L."/>
            <person name="Teles M."/>
            <person name="MacKenzie S."/>
            <person name="Amaro C."/>
        </authorList>
    </citation>
    <scope>NUCLEOTIDE SEQUENCE</scope>
</reference>